<accession>B5VDU2</accession>
<organism evidence="1 2">
    <name type="scientific">Saccharomyces cerevisiae (strain AWRI1631)</name>
    <name type="common">Baker's yeast</name>
    <dbReference type="NCBI Taxonomy" id="545124"/>
    <lineage>
        <taxon>Eukaryota</taxon>
        <taxon>Fungi</taxon>
        <taxon>Dikarya</taxon>
        <taxon>Ascomycota</taxon>
        <taxon>Saccharomycotina</taxon>
        <taxon>Saccharomycetes</taxon>
        <taxon>Saccharomycetales</taxon>
        <taxon>Saccharomycetaceae</taxon>
        <taxon>Saccharomyces</taxon>
    </lineage>
</organism>
<dbReference type="AlphaFoldDB" id="B5VDU2"/>
<gene>
    <name evidence="1" type="ORF">AWRI1631_20590</name>
</gene>
<comment type="caution">
    <text evidence="1">The sequence shown here is derived from an EMBL/GenBank/DDBJ whole genome shotgun (WGS) entry which is preliminary data.</text>
</comment>
<protein>
    <submittedName>
        <fullName evidence="1">Uncharacterized protein</fullName>
    </submittedName>
</protein>
<dbReference type="Proteomes" id="UP000008988">
    <property type="component" value="Unassembled WGS sequence"/>
</dbReference>
<evidence type="ECO:0000313" key="2">
    <source>
        <dbReference type="Proteomes" id="UP000008988"/>
    </source>
</evidence>
<name>B5VDU2_YEAS6</name>
<proteinExistence type="predicted"/>
<reference evidence="1 2" key="1">
    <citation type="journal article" date="2008" name="FEMS Yeast Res.">
        <title>Comparative genome analysis of a Saccharomyces cerevisiae wine strain.</title>
        <authorList>
            <person name="Borneman A.R."/>
            <person name="Forgan A.H."/>
            <person name="Pretorius I.S."/>
            <person name="Chambers P.J."/>
        </authorList>
    </citation>
    <scope>NUCLEOTIDE SEQUENCE [LARGE SCALE GENOMIC DNA]</scope>
    <source>
        <strain evidence="1 2">AWRI1631</strain>
    </source>
</reference>
<evidence type="ECO:0000313" key="1">
    <source>
        <dbReference type="EMBL" id="EDZ73903.1"/>
    </source>
</evidence>
<sequence length="37" mass="3956">MVILFSESVSFFSMTLASTLEVILVASPISDSFVISS</sequence>
<dbReference type="EMBL" id="ABSV01000071">
    <property type="protein sequence ID" value="EDZ73903.1"/>
    <property type="molecule type" value="Genomic_DNA"/>
</dbReference>